<evidence type="ECO:0000256" key="4">
    <source>
        <dbReference type="ARBA" id="ARBA00023136"/>
    </source>
</evidence>
<dbReference type="GO" id="GO:0055085">
    <property type="term" value="P:transmembrane transport"/>
    <property type="evidence" value="ECO:0007669"/>
    <property type="project" value="InterPro"/>
</dbReference>
<evidence type="ECO:0000313" key="8">
    <source>
        <dbReference type="Proteomes" id="UP000248916"/>
    </source>
</evidence>
<dbReference type="CDD" id="cd07042">
    <property type="entry name" value="STAS_SulP_like_sulfate_transporter"/>
    <property type="match status" value="1"/>
</dbReference>
<dbReference type="EMBL" id="QKZL01000020">
    <property type="protein sequence ID" value="PZX12981.1"/>
    <property type="molecule type" value="Genomic_DNA"/>
</dbReference>
<evidence type="ECO:0000313" key="7">
    <source>
        <dbReference type="EMBL" id="PZX12981.1"/>
    </source>
</evidence>
<dbReference type="Gene3D" id="3.30.750.24">
    <property type="entry name" value="STAS domain"/>
    <property type="match status" value="1"/>
</dbReference>
<feature type="transmembrane region" description="Helical" evidence="5">
    <location>
        <begin position="256"/>
        <end position="277"/>
    </location>
</feature>
<feature type="transmembrane region" description="Helical" evidence="5">
    <location>
        <begin position="217"/>
        <end position="236"/>
    </location>
</feature>
<evidence type="ECO:0000259" key="6">
    <source>
        <dbReference type="PROSITE" id="PS50801"/>
    </source>
</evidence>
<feature type="transmembrane region" description="Helical" evidence="5">
    <location>
        <begin position="359"/>
        <end position="377"/>
    </location>
</feature>
<feature type="domain" description="STAS" evidence="6">
    <location>
        <begin position="458"/>
        <end position="559"/>
    </location>
</feature>
<evidence type="ECO:0000256" key="5">
    <source>
        <dbReference type="SAM" id="Phobius"/>
    </source>
</evidence>
<feature type="transmembrane region" description="Helical" evidence="5">
    <location>
        <begin position="98"/>
        <end position="117"/>
    </location>
</feature>
<dbReference type="OrthoDB" id="9769739at2"/>
<dbReference type="PROSITE" id="PS50801">
    <property type="entry name" value="STAS"/>
    <property type="match status" value="1"/>
</dbReference>
<comment type="subcellular location">
    <subcellularLocation>
        <location evidence="1">Membrane</location>
        <topology evidence="1">Multi-pass membrane protein</topology>
    </subcellularLocation>
</comment>
<feature type="transmembrane region" description="Helical" evidence="5">
    <location>
        <begin position="397"/>
        <end position="422"/>
    </location>
</feature>
<dbReference type="Pfam" id="PF00916">
    <property type="entry name" value="Sulfate_transp"/>
    <property type="match status" value="1"/>
</dbReference>
<keyword evidence="8" id="KW-1185">Reference proteome</keyword>
<name>A0A2W7MZ75_9RHOB</name>
<feature type="transmembrane region" description="Helical" evidence="5">
    <location>
        <begin position="297"/>
        <end position="314"/>
    </location>
</feature>
<dbReference type="Proteomes" id="UP000248916">
    <property type="component" value="Unassembled WGS sequence"/>
</dbReference>
<organism evidence="7 8">
    <name type="scientific">Palleronia aestuarii</name>
    <dbReference type="NCBI Taxonomy" id="568105"/>
    <lineage>
        <taxon>Bacteria</taxon>
        <taxon>Pseudomonadati</taxon>
        <taxon>Pseudomonadota</taxon>
        <taxon>Alphaproteobacteria</taxon>
        <taxon>Rhodobacterales</taxon>
        <taxon>Roseobacteraceae</taxon>
        <taxon>Palleronia</taxon>
    </lineage>
</organism>
<keyword evidence="2 5" id="KW-0812">Transmembrane</keyword>
<protein>
    <submittedName>
        <fullName evidence="7">SulP family sulfate permease</fullName>
    </submittedName>
</protein>
<dbReference type="AlphaFoldDB" id="A0A2W7MZ75"/>
<dbReference type="GO" id="GO:0016020">
    <property type="term" value="C:membrane"/>
    <property type="evidence" value="ECO:0007669"/>
    <property type="project" value="UniProtKB-SubCell"/>
</dbReference>
<evidence type="ECO:0000256" key="1">
    <source>
        <dbReference type="ARBA" id="ARBA00004141"/>
    </source>
</evidence>
<evidence type="ECO:0000256" key="2">
    <source>
        <dbReference type="ARBA" id="ARBA00022692"/>
    </source>
</evidence>
<proteinExistence type="predicted"/>
<reference evidence="7 8" key="1">
    <citation type="submission" date="2018-06" db="EMBL/GenBank/DDBJ databases">
        <title>Genomic Encyclopedia of Archaeal and Bacterial Type Strains, Phase II (KMG-II): from individual species to whole genera.</title>
        <authorList>
            <person name="Goeker M."/>
        </authorList>
    </citation>
    <scope>NUCLEOTIDE SEQUENCE [LARGE SCALE GENOMIC DNA]</scope>
    <source>
        <strain evidence="7 8">DSM 22009</strain>
    </source>
</reference>
<feature type="transmembrane region" description="Helical" evidence="5">
    <location>
        <begin position="334"/>
        <end position="354"/>
    </location>
</feature>
<dbReference type="RefSeq" id="WP_111538428.1">
    <property type="nucleotide sequence ID" value="NZ_QKZL01000020.1"/>
</dbReference>
<gene>
    <name evidence="7" type="ORF">LX81_03358</name>
</gene>
<keyword evidence="4 5" id="KW-0472">Membrane</keyword>
<keyword evidence="3 5" id="KW-1133">Transmembrane helix</keyword>
<evidence type="ECO:0000256" key="3">
    <source>
        <dbReference type="ARBA" id="ARBA00022989"/>
    </source>
</evidence>
<comment type="caution">
    <text evidence="7">The sequence shown here is derived from an EMBL/GenBank/DDBJ whole genome shotgun (WGS) entry which is preliminary data.</text>
</comment>
<dbReference type="Pfam" id="PF01740">
    <property type="entry name" value="STAS"/>
    <property type="match status" value="1"/>
</dbReference>
<dbReference type="InterPro" id="IPR001902">
    <property type="entry name" value="SLC26A/SulP_fam"/>
</dbReference>
<dbReference type="InterPro" id="IPR002645">
    <property type="entry name" value="STAS_dom"/>
</dbReference>
<dbReference type="InterPro" id="IPR011547">
    <property type="entry name" value="SLC26A/SulP_dom"/>
</dbReference>
<dbReference type="PANTHER" id="PTHR11814">
    <property type="entry name" value="SULFATE TRANSPORTER"/>
    <property type="match status" value="1"/>
</dbReference>
<accession>A0A2W7MZ75</accession>
<sequence>MRFAPSDLAPPWLLEYNAAALGRDALAGAVLSVLLVPQAMAYAQLAGLSPGMGLTTAMVAPLVYALIGQSASVSMGPVALASLLVAGALVDIDIDPAVAASIVAIEAGAMLTLLAVFRMGRLVNFISEPALLGFTAAAAVLIAGSQFPGLAGIDAERSGTLQDALIAIWEAGRPDWWALILGLCALAGFVMGEAIMRRVALVLRQTGTARLALMKSASLVVILLASLAALALPQVPRISVPEAALPGLVLPLAPPPVWIALLVPSLTVAIVVFVTGIAVVKSMTARRRQTVRSNGEAAAIGIASLACGVTGGYAPGVSLSRSALVHDVGTNSPLASAMAALIVLPVTLFGGALLSQLPVTVLSALVISAVAGLIRWSDIREVAAHSRLETGVIAATFLATLFLGVKWGLLAGAVSGVMSFLWTSSVPRVTREGPDPSAGQGIYRSVTRDGVDADTGHLLVVRIDRPLYFGNTGYAEEQVTRIVAEHPEAECLVLDMRAVTAVDATGLRMLTRLLDGIEEKNLEIYFASLQRPVAEALADQRHFARLEHFDTVGAAAAAFLSGHGSKLCLAPPTVTE</sequence>
<dbReference type="InterPro" id="IPR036513">
    <property type="entry name" value="STAS_dom_sf"/>
</dbReference>
<dbReference type="SUPFAM" id="SSF52091">
    <property type="entry name" value="SpoIIaa-like"/>
    <property type="match status" value="1"/>
</dbReference>
<feature type="transmembrane region" description="Helical" evidence="5">
    <location>
        <begin position="176"/>
        <end position="196"/>
    </location>
</feature>
<feature type="transmembrane region" description="Helical" evidence="5">
    <location>
        <begin position="129"/>
        <end position="147"/>
    </location>
</feature>